<dbReference type="InterPro" id="IPR005122">
    <property type="entry name" value="Uracil-DNA_glycosylase-like"/>
</dbReference>
<comment type="function">
    <text evidence="2 9 11">Excises uracil residues from the DNA which can arise as a result of misincorporation of dUMP residues by DNA polymerase or due to deamination of cytosine.</text>
</comment>
<sequence>MQILENSWQLLLEDEFKKDYYLKLRKFLIKEYKTQTVYPDMYHIFNSLKFTDYKDVKVVILGQDPYHGANQAHGLSFSVKPDVAIPPSLLNIYKELQSDLNCFIPNNGYLEKWARQGVLLLNAVLTVKAGEANSHQNIGWEHFTNKIISLLNEREKPIVFILWGKNAQSKLKIITNPAHYIIQSVHPSPLSAYRGFLGSKPFSETNNFLMSIGENPIDWQIENIN</sequence>
<dbReference type="InterPro" id="IPR036895">
    <property type="entry name" value="Uracil-DNA_glycosylase-like_sf"/>
</dbReference>
<dbReference type="OrthoDB" id="9804372at2"/>
<dbReference type="PANTHER" id="PTHR11264:SF0">
    <property type="entry name" value="URACIL-DNA GLYCOSYLASE"/>
    <property type="match status" value="1"/>
</dbReference>
<comment type="subcellular location">
    <subcellularLocation>
        <location evidence="9">Cytoplasm</location>
    </subcellularLocation>
</comment>
<dbReference type="NCBIfam" id="NF003592">
    <property type="entry name" value="PRK05254.1-5"/>
    <property type="match status" value="1"/>
</dbReference>
<dbReference type="GO" id="GO:0005737">
    <property type="term" value="C:cytoplasm"/>
    <property type="evidence" value="ECO:0007669"/>
    <property type="project" value="UniProtKB-SubCell"/>
</dbReference>
<dbReference type="STRING" id="1121316.SAMN02745207_00062"/>
<dbReference type="NCBIfam" id="TIGR00628">
    <property type="entry name" value="ung"/>
    <property type="match status" value="1"/>
</dbReference>
<comment type="similarity">
    <text evidence="3 9 11">Belongs to the uracil-DNA glycosylase (UDG) superfamily. UNG family.</text>
</comment>
<dbReference type="InterPro" id="IPR002043">
    <property type="entry name" value="UDG_fam1"/>
</dbReference>
<proteinExistence type="inferred from homology"/>
<dbReference type="PANTHER" id="PTHR11264">
    <property type="entry name" value="URACIL-DNA GLYCOSYLASE"/>
    <property type="match status" value="1"/>
</dbReference>
<evidence type="ECO:0000313" key="13">
    <source>
        <dbReference type="EMBL" id="SHH12844.1"/>
    </source>
</evidence>
<dbReference type="NCBIfam" id="NF003588">
    <property type="entry name" value="PRK05254.1-1"/>
    <property type="match status" value="1"/>
</dbReference>
<dbReference type="GO" id="GO:0097510">
    <property type="term" value="P:base-excision repair, AP site formation via deaminated base removal"/>
    <property type="evidence" value="ECO:0007669"/>
    <property type="project" value="TreeGrafter"/>
</dbReference>
<keyword evidence="7 9" id="KW-0378">Hydrolase</keyword>
<dbReference type="SMART" id="SM00987">
    <property type="entry name" value="UreE_C"/>
    <property type="match status" value="1"/>
</dbReference>
<dbReference type="NCBIfam" id="NF003589">
    <property type="entry name" value="PRK05254.1-2"/>
    <property type="match status" value="1"/>
</dbReference>
<evidence type="ECO:0000256" key="8">
    <source>
        <dbReference type="ARBA" id="ARBA00023204"/>
    </source>
</evidence>
<evidence type="ECO:0000259" key="12">
    <source>
        <dbReference type="SMART" id="SM00986"/>
    </source>
</evidence>
<evidence type="ECO:0000256" key="2">
    <source>
        <dbReference type="ARBA" id="ARBA00002631"/>
    </source>
</evidence>
<evidence type="ECO:0000256" key="4">
    <source>
        <dbReference type="ARBA" id="ARBA00012030"/>
    </source>
</evidence>
<keyword evidence="14" id="KW-1185">Reference proteome</keyword>
<dbReference type="PROSITE" id="PS00130">
    <property type="entry name" value="U_DNA_GLYCOSYLASE"/>
    <property type="match status" value="1"/>
</dbReference>
<gene>
    <name evidence="9" type="primary">ung</name>
    <name evidence="13" type="ORF">SAMN02745207_00062</name>
</gene>
<dbReference type="SMART" id="SM00986">
    <property type="entry name" value="UDG"/>
    <property type="match status" value="1"/>
</dbReference>
<dbReference type="EMBL" id="FQXM01000002">
    <property type="protein sequence ID" value="SHH12844.1"/>
    <property type="molecule type" value="Genomic_DNA"/>
</dbReference>
<name>A0A1M5QF56_9CLOT</name>
<protein>
    <recommendedName>
        <fullName evidence="5 9">Uracil-DNA glycosylase</fullName>
        <shortName evidence="9">UDG</shortName>
        <ecNumber evidence="4 9">3.2.2.27</ecNumber>
    </recommendedName>
</protein>
<evidence type="ECO:0000256" key="1">
    <source>
        <dbReference type="ARBA" id="ARBA00001400"/>
    </source>
</evidence>
<feature type="active site" description="Proton acceptor" evidence="9 10">
    <location>
        <position position="64"/>
    </location>
</feature>
<dbReference type="CDD" id="cd10027">
    <property type="entry name" value="UDG-F1-like"/>
    <property type="match status" value="1"/>
</dbReference>
<evidence type="ECO:0000256" key="10">
    <source>
        <dbReference type="PROSITE-ProRule" id="PRU10072"/>
    </source>
</evidence>
<dbReference type="EC" id="3.2.2.27" evidence="4 9"/>
<dbReference type="AlphaFoldDB" id="A0A1M5QF56"/>
<evidence type="ECO:0000256" key="7">
    <source>
        <dbReference type="ARBA" id="ARBA00022801"/>
    </source>
</evidence>
<keyword evidence="9" id="KW-0963">Cytoplasm</keyword>
<dbReference type="HAMAP" id="MF_00148">
    <property type="entry name" value="UDG"/>
    <property type="match status" value="1"/>
</dbReference>
<evidence type="ECO:0000313" key="14">
    <source>
        <dbReference type="Proteomes" id="UP000184447"/>
    </source>
</evidence>
<dbReference type="GO" id="GO:0004844">
    <property type="term" value="F:uracil DNA N-glycosylase activity"/>
    <property type="evidence" value="ECO:0007669"/>
    <property type="project" value="UniProtKB-UniRule"/>
</dbReference>
<organism evidence="13 14">
    <name type="scientific">Clostridium grantii DSM 8605</name>
    <dbReference type="NCBI Taxonomy" id="1121316"/>
    <lineage>
        <taxon>Bacteria</taxon>
        <taxon>Bacillati</taxon>
        <taxon>Bacillota</taxon>
        <taxon>Clostridia</taxon>
        <taxon>Eubacteriales</taxon>
        <taxon>Clostridiaceae</taxon>
        <taxon>Clostridium</taxon>
    </lineage>
</organism>
<comment type="catalytic activity">
    <reaction evidence="1 9 11">
        <text>Hydrolyzes single-stranded DNA or mismatched double-stranded DNA and polynucleotides, releasing free uracil.</text>
        <dbReference type="EC" id="3.2.2.27"/>
    </reaction>
</comment>
<dbReference type="SUPFAM" id="SSF52141">
    <property type="entry name" value="Uracil-DNA glycosylase-like"/>
    <property type="match status" value="1"/>
</dbReference>
<accession>A0A1M5QF56</accession>
<keyword evidence="8 9" id="KW-0234">DNA repair</keyword>
<reference evidence="13 14" key="1">
    <citation type="submission" date="2016-11" db="EMBL/GenBank/DDBJ databases">
        <authorList>
            <person name="Jaros S."/>
            <person name="Januszkiewicz K."/>
            <person name="Wedrychowicz H."/>
        </authorList>
    </citation>
    <scope>NUCLEOTIDE SEQUENCE [LARGE SCALE GENOMIC DNA]</scope>
    <source>
        <strain evidence="13 14">DSM 8605</strain>
    </source>
</reference>
<dbReference type="FunFam" id="3.40.470.10:FF:000001">
    <property type="entry name" value="Uracil-DNA glycosylase"/>
    <property type="match status" value="1"/>
</dbReference>
<dbReference type="Proteomes" id="UP000184447">
    <property type="component" value="Unassembled WGS sequence"/>
</dbReference>
<feature type="domain" description="Uracil-DNA glycosylase-like" evidence="12">
    <location>
        <begin position="49"/>
        <end position="209"/>
    </location>
</feature>
<evidence type="ECO:0000256" key="3">
    <source>
        <dbReference type="ARBA" id="ARBA00008184"/>
    </source>
</evidence>
<dbReference type="RefSeq" id="WP_073335817.1">
    <property type="nucleotide sequence ID" value="NZ_FQXM01000002.1"/>
</dbReference>
<evidence type="ECO:0000256" key="11">
    <source>
        <dbReference type="RuleBase" id="RU003780"/>
    </source>
</evidence>
<evidence type="ECO:0000256" key="9">
    <source>
        <dbReference type="HAMAP-Rule" id="MF_00148"/>
    </source>
</evidence>
<dbReference type="Gene3D" id="3.40.470.10">
    <property type="entry name" value="Uracil-DNA glycosylase-like domain"/>
    <property type="match status" value="1"/>
</dbReference>
<evidence type="ECO:0000256" key="5">
    <source>
        <dbReference type="ARBA" id="ARBA00018429"/>
    </source>
</evidence>
<evidence type="ECO:0000256" key="6">
    <source>
        <dbReference type="ARBA" id="ARBA00022763"/>
    </source>
</evidence>
<dbReference type="NCBIfam" id="NF003591">
    <property type="entry name" value="PRK05254.1-4"/>
    <property type="match status" value="1"/>
</dbReference>
<dbReference type="Pfam" id="PF03167">
    <property type="entry name" value="UDG"/>
    <property type="match status" value="1"/>
</dbReference>
<dbReference type="InterPro" id="IPR018085">
    <property type="entry name" value="Ura-DNA_Glyclase_AS"/>
</dbReference>
<keyword evidence="6 9" id="KW-0227">DNA damage</keyword>